<dbReference type="EMBL" id="BMFF01000001">
    <property type="protein sequence ID" value="GGC86596.1"/>
    <property type="molecule type" value="Genomic_DNA"/>
</dbReference>
<dbReference type="Pfam" id="PF11356">
    <property type="entry name" value="T2SSC"/>
    <property type="match status" value="1"/>
</dbReference>
<dbReference type="SUPFAM" id="SSF50156">
    <property type="entry name" value="PDZ domain-like"/>
    <property type="match status" value="1"/>
</dbReference>
<feature type="domain" description="Type II secretion system protein GspC N-terminal" evidence="11">
    <location>
        <begin position="19"/>
        <end position="155"/>
    </location>
</feature>
<evidence type="ECO:0000256" key="8">
    <source>
        <dbReference type="ARBA" id="ARBA00022989"/>
    </source>
</evidence>
<evidence type="ECO:0000256" key="6">
    <source>
        <dbReference type="ARBA" id="ARBA00022692"/>
    </source>
</evidence>
<evidence type="ECO:0000313" key="14">
    <source>
        <dbReference type="Proteomes" id="UP000638188"/>
    </source>
</evidence>
<dbReference type="InterPro" id="IPR036034">
    <property type="entry name" value="PDZ_sf"/>
</dbReference>
<feature type="domain" description="PDZ" evidence="12">
    <location>
        <begin position="233"/>
        <end position="273"/>
    </location>
</feature>
<name>A0ABQ1NX63_9GAMM</name>
<evidence type="ECO:0000313" key="13">
    <source>
        <dbReference type="EMBL" id="GGC86596.1"/>
    </source>
</evidence>
<keyword evidence="14" id="KW-1185">Reference proteome</keyword>
<organism evidence="13 14">
    <name type="scientific">Halopseudomonas salina</name>
    <dbReference type="NCBI Taxonomy" id="1323744"/>
    <lineage>
        <taxon>Bacteria</taxon>
        <taxon>Pseudomonadati</taxon>
        <taxon>Pseudomonadota</taxon>
        <taxon>Gammaproteobacteria</taxon>
        <taxon>Pseudomonadales</taxon>
        <taxon>Pseudomonadaceae</taxon>
        <taxon>Halopseudomonas</taxon>
    </lineage>
</organism>
<keyword evidence="8 10" id="KW-1133">Transmembrane helix</keyword>
<sequence length="287" mass="30253">MPLDARFPLDSSLRLLVIVLIAITAILLGRLTWTVIEPQSVLPSPAPIPLTISNGVAGGARGGFADVAALSVFGSAAGKQRSAALNAPDTSLSWVLKGVLTDPDPARSAAILAPQGQPEKAYRVGADLPGNVRLEQVLADRVILARDGKLETLRLQRASLAASRAPARRAAALPQVDPNLTLAADGGVARIDREEWMNNPQRFMEVVSATPVLIDGAMYGLEVSPARNAREFEAAGLQPGDVVTAVEGTPVAEINDYRDILQTLTGNTVSLSLDRNGEPMTITITMD</sequence>
<keyword evidence="9 10" id="KW-0472">Membrane</keyword>
<proteinExistence type="inferred from homology"/>
<dbReference type="Pfam" id="PF17820">
    <property type="entry name" value="PDZ_6"/>
    <property type="match status" value="1"/>
</dbReference>
<evidence type="ECO:0000256" key="1">
    <source>
        <dbReference type="ARBA" id="ARBA00004533"/>
    </source>
</evidence>
<evidence type="ECO:0000259" key="11">
    <source>
        <dbReference type="Pfam" id="PF11356"/>
    </source>
</evidence>
<reference evidence="14" key="1">
    <citation type="journal article" date="2019" name="Int. J. Syst. Evol. Microbiol.">
        <title>The Global Catalogue of Microorganisms (GCM) 10K type strain sequencing project: providing services to taxonomists for standard genome sequencing and annotation.</title>
        <authorList>
            <consortium name="The Broad Institute Genomics Platform"/>
            <consortium name="The Broad Institute Genome Sequencing Center for Infectious Disease"/>
            <person name="Wu L."/>
            <person name="Ma J."/>
        </authorList>
    </citation>
    <scope>NUCLEOTIDE SEQUENCE [LARGE SCALE GENOMIC DNA]</scope>
    <source>
        <strain evidence="14">CGMCC 1.12482</strain>
    </source>
</reference>
<accession>A0ABQ1NX63</accession>
<evidence type="ECO:0000256" key="4">
    <source>
        <dbReference type="ARBA" id="ARBA00022475"/>
    </source>
</evidence>
<dbReference type="Gene3D" id="2.30.42.10">
    <property type="match status" value="1"/>
</dbReference>
<dbReference type="InterPro" id="IPR024961">
    <property type="entry name" value="T2SS_GspC_N"/>
</dbReference>
<evidence type="ECO:0000256" key="3">
    <source>
        <dbReference type="ARBA" id="ARBA00022448"/>
    </source>
</evidence>
<keyword evidence="7" id="KW-0653">Protein transport</keyword>
<keyword evidence="6 10" id="KW-0812">Transmembrane</keyword>
<evidence type="ECO:0000256" key="5">
    <source>
        <dbReference type="ARBA" id="ARBA00022519"/>
    </source>
</evidence>
<evidence type="ECO:0000256" key="2">
    <source>
        <dbReference type="ARBA" id="ARBA00007986"/>
    </source>
</evidence>
<keyword evidence="3" id="KW-0813">Transport</keyword>
<comment type="similarity">
    <text evidence="2">Belongs to the GSP C family.</text>
</comment>
<dbReference type="InterPro" id="IPR041489">
    <property type="entry name" value="PDZ_6"/>
</dbReference>
<evidence type="ECO:0000256" key="10">
    <source>
        <dbReference type="SAM" id="Phobius"/>
    </source>
</evidence>
<keyword evidence="4" id="KW-1003">Cell membrane</keyword>
<dbReference type="NCBIfam" id="TIGR01713">
    <property type="entry name" value="typeII_sec_gspC"/>
    <property type="match status" value="1"/>
</dbReference>
<feature type="transmembrane region" description="Helical" evidence="10">
    <location>
        <begin position="12"/>
        <end position="33"/>
    </location>
</feature>
<evidence type="ECO:0000256" key="7">
    <source>
        <dbReference type="ARBA" id="ARBA00022927"/>
    </source>
</evidence>
<comment type="subcellular location">
    <subcellularLocation>
        <location evidence="1">Cell inner membrane</location>
    </subcellularLocation>
</comment>
<dbReference type="InterPro" id="IPR001639">
    <property type="entry name" value="T2SS_protein-GspC"/>
</dbReference>
<evidence type="ECO:0000259" key="12">
    <source>
        <dbReference type="Pfam" id="PF17820"/>
    </source>
</evidence>
<evidence type="ECO:0000256" key="9">
    <source>
        <dbReference type="ARBA" id="ARBA00023136"/>
    </source>
</evidence>
<dbReference type="RefSeq" id="WP_150277605.1">
    <property type="nucleotide sequence ID" value="NZ_BMFF01000001.1"/>
</dbReference>
<gene>
    <name evidence="13" type="ORF">GCM10007418_02950</name>
</gene>
<dbReference type="Gene3D" id="2.30.30.830">
    <property type="match status" value="1"/>
</dbReference>
<keyword evidence="5" id="KW-0997">Cell inner membrane</keyword>
<comment type="caution">
    <text evidence="13">The sequence shown here is derived from an EMBL/GenBank/DDBJ whole genome shotgun (WGS) entry which is preliminary data.</text>
</comment>
<dbReference type="Proteomes" id="UP000638188">
    <property type="component" value="Unassembled WGS sequence"/>
</dbReference>
<protein>
    <submittedName>
        <fullName evidence="13">Type II secretion system protein GspC</fullName>
    </submittedName>
</protein>